<dbReference type="InterPro" id="IPR000835">
    <property type="entry name" value="HTH_MarR-typ"/>
</dbReference>
<reference evidence="4 5" key="1">
    <citation type="submission" date="2020-10" db="EMBL/GenBank/DDBJ databases">
        <title>Sequencing the genomes of 1000 actinobacteria strains.</title>
        <authorList>
            <person name="Klenk H.-P."/>
        </authorList>
    </citation>
    <scope>NUCLEOTIDE SEQUENCE [LARGE SCALE GENOMIC DNA]</scope>
    <source>
        <strain evidence="4 5">DSM 43748</strain>
    </source>
</reference>
<dbReference type="CDD" id="cd04301">
    <property type="entry name" value="NAT_SF"/>
    <property type="match status" value="1"/>
</dbReference>
<keyword evidence="1" id="KW-0808">Transferase</keyword>
<dbReference type="Gene3D" id="1.10.10.10">
    <property type="entry name" value="Winged helix-like DNA-binding domain superfamily/Winged helix DNA-binding domain"/>
    <property type="match status" value="1"/>
</dbReference>
<keyword evidence="5" id="KW-1185">Reference proteome</keyword>
<name>A0ABR9KIH3_9ACTN</name>
<evidence type="ECO:0000256" key="1">
    <source>
        <dbReference type="ARBA" id="ARBA00022679"/>
    </source>
</evidence>
<dbReference type="Gene3D" id="3.40.630.30">
    <property type="match status" value="1"/>
</dbReference>
<dbReference type="InterPro" id="IPR036388">
    <property type="entry name" value="WH-like_DNA-bd_sf"/>
</dbReference>
<proteinExistence type="predicted"/>
<accession>A0ABR9KIH3</accession>
<dbReference type="SUPFAM" id="SSF46785">
    <property type="entry name" value="Winged helix' DNA-binding domain"/>
    <property type="match status" value="1"/>
</dbReference>
<evidence type="ECO:0000259" key="2">
    <source>
        <dbReference type="PROSITE" id="PS50995"/>
    </source>
</evidence>
<dbReference type="PANTHER" id="PTHR13947">
    <property type="entry name" value="GNAT FAMILY N-ACETYLTRANSFERASE"/>
    <property type="match status" value="1"/>
</dbReference>
<dbReference type="SUPFAM" id="SSF55729">
    <property type="entry name" value="Acyl-CoA N-acyltransferases (Nat)"/>
    <property type="match status" value="1"/>
</dbReference>
<keyword evidence="4" id="KW-0238">DNA-binding</keyword>
<dbReference type="Pfam" id="PF12802">
    <property type="entry name" value="MarR_2"/>
    <property type="match status" value="1"/>
</dbReference>
<dbReference type="RefSeq" id="WP_192776454.1">
    <property type="nucleotide sequence ID" value="NZ_BAAASY010000012.1"/>
</dbReference>
<dbReference type="InterPro" id="IPR050769">
    <property type="entry name" value="NAT_camello-type"/>
</dbReference>
<dbReference type="PROSITE" id="PS50995">
    <property type="entry name" value="HTH_MARR_2"/>
    <property type="match status" value="1"/>
</dbReference>
<evidence type="ECO:0000313" key="4">
    <source>
        <dbReference type="EMBL" id="MBE1561566.1"/>
    </source>
</evidence>
<gene>
    <name evidence="4" type="ORF">H4W81_004345</name>
</gene>
<comment type="caution">
    <text evidence="4">The sequence shown here is derived from an EMBL/GenBank/DDBJ whole genome shotgun (WGS) entry which is preliminary data.</text>
</comment>
<organism evidence="4 5">
    <name type="scientific">Nonomuraea africana</name>
    <dbReference type="NCBI Taxonomy" id="46171"/>
    <lineage>
        <taxon>Bacteria</taxon>
        <taxon>Bacillati</taxon>
        <taxon>Actinomycetota</taxon>
        <taxon>Actinomycetes</taxon>
        <taxon>Streptosporangiales</taxon>
        <taxon>Streptosporangiaceae</taxon>
        <taxon>Nonomuraea</taxon>
    </lineage>
</organism>
<feature type="domain" description="N-acetyltransferase" evidence="3">
    <location>
        <begin position="154"/>
        <end position="306"/>
    </location>
</feature>
<dbReference type="SMART" id="SM00347">
    <property type="entry name" value="HTH_MARR"/>
    <property type="match status" value="1"/>
</dbReference>
<dbReference type="GO" id="GO:0003677">
    <property type="term" value="F:DNA binding"/>
    <property type="evidence" value="ECO:0007669"/>
    <property type="project" value="UniProtKB-KW"/>
</dbReference>
<dbReference type="InterPro" id="IPR036390">
    <property type="entry name" value="WH_DNA-bd_sf"/>
</dbReference>
<sequence>MNSLTEARIEEIRAFNRFYTKVIGVLQSGMLDSPYSLTEVRVLFELAHAEGLAMEAGELRRLLDLDAGYLSRILTRFDNDGLIVRERSDTDARKQVVRLTEAGSVTFARLDQRQVEEIGALLEGLSEERQGRLVAGMAAIRSALDRSATARGPYVIRAPRAGDLGWVVWRHGSLYSQEYGWGLDFEKLVAGIVSAYDPARDAGWIADIDGTPVGSVFCMRKDETTAQLRMLMVEPAARGLGLGGRLVEECLHHARESGYKRIMLWTRDCLVSARRIYQAAGFTLESEEKSVENGVDVVEQVWSRDL</sequence>
<dbReference type="Pfam" id="PF00583">
    <property type="entry name" value="Acetyltransf_1"/>
    <property type="match status" value="1"/>
</dbReference>
<feature type="domain" description="HTH marR-type" evidence="2">
    <location>
        <begin position="1"/>
        <end position="149"/>
    </location>
</feature>
<dbReference type="InterPro" id="IPR016181">
    <property type="entry name" value="Acyl_CoA_acyltransferase"/>
</dbReference>
<dbReference type="InterPro" id="IPR000182">
    <property type="entry name" value="GNAT_dom"/>
</dbReference>
<protein>
    <submittedName>
        <fullName evidence="4">DNA-binding MarR family transcriptional regulator/predicted N-acetyltransferase YhbS</fullName>
    </submittedName>
</protein>
<dbReference type="EMBL" id="JADBEF010000001">
    <property type="protein sequence ID" value="MBE1561566.1"/>
    <property type="molecule type" value="Genomic_DNA"/>
</dbReference>
<dbReference type="PANTHER" id="PTHR13947:SF37">
    <property type="entry name" value="LD18367P"/>
    <property type="match status" value="1"/>
</dbReference>
<dbReference type="Proteomes" id="UP000661607">
    <property type="component" value="Unassembled WGS sequence"/>
</dbReference>
<evidence type="ECO:0000259" key="3">
    <source>
        <dbReference type="PROSITE" id="PS51186"/>
    </source>
</evidence>
<evidence type="ECO:0000313" key="5">
    <source>
        <dbReference type="Proteomes" id="UP000661607"/>
    </source>
</evidence>
<dbReference type="PROSITE" id="PS51186">
    <property type="entry name" value="GNAT"/>
    <property type="match status" value="1"/>
</dbReference>